<dbReference type="STRING" id="391936.S7S_02075"/>
<dbReference type="EMBL" id="CP004387">
    <property type="protein sequence ID" value="AJD46837.1"/>
    <property type="molecule type" value="Genomic_DNA"/>
</dbReference>
<evidence type="ECO:0000313" key="2">
    <source>
        <dbReference type="Proteomes" id="UP000006764"/>
    </source>
</evidence>
<dbReference type="AlphaFoldDB" id="A0A0B4XK98"/>
<reference evidence="1 2" key="1">
    <citation type="journal article" date="2012" name="J. Bacteriol.">
        <title>Genome sequence of an alkane-degrading bacterium, Alcanivorax pacificus type strain W11-5, isolated from deep sea sediment.</title>
        <authorList>
            <person name="Lai Q."/>
            <person name="Shao Z."/>
        </authorList>
    </citation>
    <scope>NUCLEOTIDE SEQUENCE [LARGE SCALE GENOMIC DNA]</scope>
    <source>
        <strain evidence="1 2">W11-5</strain>
    </source>
</reference>
<protein>
    <recommendedName>
        <fullName evidence="3">TIGR02444 family protein</fullName>
    </recommendedName>
</protein>
<dbReference type="Proteomes" id="UP000006764">
    <property type="component" value="Chromosome"/>
</dbReference>
<proteinExistence type="predicted"/>
<dbReference type="NCBIfam" id="TIGR02444">
    <property type="entry name" value="TIGR02444 family protein"/>
    <property type="match status" value="1"/>
</dbReference>
<dbReference type="Pfam" id="PF09523">
    <property type="entry name" value="DUF2390"/>
    <property type="match status" value="1"/>
</dbReference>
<evidence type="ECO:0008006" key="3">
    <source>
        <dbReference type="Google" id="ProtNLM"/>
    </source>
</evidence>
<gene>
    <name evidence="1" type="ORF">S7S_02075</name>
</gene>
<dbReference type="HOGENOM" id="CLU_119976_1_0_6"/>
<dbReference type="KEGG" id="apac:S7S_02075"/>
<dbReference type="RefSeq" id="WP_035204379.1">
    <property type="nucleotide sequence ID" value="NZ_CP004387.1"/>
</dbReference>
<organism evidence="1 2">
    <name type="scientific">Isoalcanivorax pacificus W11-5</name>
    <dbReference type="NCBI Taxonomy" id="391936"/>
    <lineage>
        <taxon>Bacteria</taxon>
        <taxon>Pseudomonadati</taxon>
        <taxon>Pseudomonadota</taxon>
        <taxon>Gammaproteobacteria</taxon>
        <taxon>Oceanospirillales</taxon>
        <taxon>Alcanivoracaceae</taxon>
        <taxon>Isoalcanivorax</taxon>
    </lineage>
</organism>
<name>A0A0B4XK98_9GAMM</name>
<dbReference type="InterPro" id="IPR012659">
    <property type="entry name" value="CHP02444"/>
</dbReference>
<accession>A0A0B4XK98</accession>
<sequence>MTEPSLWQYALTLWKRPGVEHAALLLQDQHSLPVCLLLAALWLAGRGVTPDAALAAALRDIAEEWERERIAPLRRLRRQAGTRADWADWKRALQDAELEAERLLVSALETRVAARPLPRAAQPLPAHGWLLLVIPEMAGCENLTRAVDALLGAAQP</sequence>
<keyword evidence="2" id="KW-1185">Reference proteome</keyword>
<dbReference type="OrthoDB" id="5795846at2"/>
<evidence type="ECO:0000313" key="1">
    <source>
        <dbReference type="EMBL" id="AJD46837.1"/>
    </source>
</evidence>